<evidence type="ECO:0000313" key="1">
    <source>
        <dbReference type="EMBL" id="GAI69391.1"/>
    </source>
</evidence>
<organism evidence="1">
    <name type="scientific">marine sediment metagenome</name>
    <dbReference type="NCBI Taxonomy" id="412755"/>
    <lineage>
        <taxon>unclassified sequences</taxon>
        <taxon>metagenomes</taxon>
        <taxon>ecological metagenomes</taxon>
    </lineage>
</organism>
<proteinExistence type="predicted"/>
<dbReference type="AlphaFoldDB" id="X1RQW6"/>
<comment type="caution">
    <text evidence="1">The sequence shown here is derived from an EMBL/GenBank/DDBJ whole genome shotgun (WGS) entry which is preliminary data.</text>
</comment>
<protein>
    <submittedName>
        <fullName evidence="1">Uncharacterized protein</fullName>
    </submittedName>
</protein>
<sequence>MVDKSCWRWVDWTPCYAVGDTMHGNKVELSGWCP</sequence>
<dbReference type="EMBL" id="BARW01002242">
    <property type="protein sequence ID" value="GAI69391.1"/>
    <property type="molecule type" value="Genomic_DNA"/>
</dbReference>
<reference evidence="1" key="1">
    <citation type="journal article" date="2014" name="Front. Microbiol.">
        <title>High frequency of phylogenetically diverse reductive dehalogenase-homologous genes in deep subseafloor sedimentary metagenomes.</title>
        <authorList>
            <person name="Kawai M."/>
            <person name="Futagami T."/>
            <person name="Toyoda A."/>
            <person name="Takaki Y."/>
            <person name="Nishi S."/>
            <person name="Hori S."/>
            <person name="Arai W."/>
            <person name="Tsubouchi T."/>
            <person name="Morono Y."/>
            <person name="Uchiyama I."/>
            <person name="Ito T."/>
            <person name="Fujiyama A."/>
            <person name="Inagaki F."/>
            <person name="Takami H."/>
        </authorList>
    </citation>
    <scope>NUCLEOTIDE SEQUENCE</scope>
    <source>
        <strain evidence="1">Expedition CK06-06</strain>
    </source>
</reference>
<name>X1RQW6_9ZZZZ</name>
<gene>
    <name evidence="1" type="ORF">S12H4_06396</name>
</gene>
<accession>X1RQW6</accession>
<feature type="non-terminal residue" evidence="1">
    <location>
        <position position="34"/>
    </location>
</feature>